<accession>A0A840R3Q6</accession>
<dbReference type="RefSeq" id="WP_184461768.1">
    <property type="nucleotide sequence ID" value="NZ_JACHHW010000003.1"/>
</dbReference>
<name>A0A840R3Q6_9GAMM</name>
<gene>
    <name evidence="1" type="ORF">HNQ57_001294</name>
</gene>
<proteinExistence type="predicted"/>
<protein>
    <submittedName>
        <fullName evidence="1">Uncharacterized protein</fullName>
    </submittedName>
</protein>
<reference evidence="1 2" key="1">
    <citation type="submission" date="2020-08" db="EMBL/GenBank/DDBJ databases">
        <title>Genomic Encyclopedia of Type Strains, Phase IV (KMG-IV): sequencing the most valuable type-strain genomes for metagenomic binning, comparative biology and taxonomic classification.</title>
        <authorList>
            <person name="Goeker M."/>
        </authorList>
    </citation>
    <scope>NUCLEOTIDE SEQUENCE [LARGE SCALE GENOMIC DNA]</scope>
    <source>
        <strain evidence="1 2">DSM 25701</strain>
    </source>
</reference>
<evidence type="ECO:0000313" key="1">
    <source>
        <dbReference type="EMBL" id="MBB5187031.1"/>
    </source>
</evidence>
<dbReference type="Proteomes" id="UP000536640">
    <property type="component" value="Unassembled WGS sequence"/>
</dbReference>
<organism evidence="1 2">
    <name type="scientific">Zhongshania antarctica</name>
    <dbReference type="NCBI Taxonomy" id="641702"/>
    <lineage>
        <taxon>Bacteria</taxon>
        <taxon>Pseudomonadati</taxon>
        <taxon>Pseudomonadota</taxon>
        <taxon>Gammaproteobacteria</taxon>
        <taxon>Cellvibrionales</taxon>
        <taxon>Spongiibacteraceae</taxon>
        <taxon>Zhongshania</taxon>
    </lineage>
</organism>
<sequence length="210" mass="23594">MNKRSLSDRRRAIYTGLKPFFDDASLMQAVTHWENRYADQPSLALQRYVADICQNTALKDKRATILRSLLHAMAQDSSELLADPRGPEAGTPNTAETASASSAYGVLMLAMMSQIDESLQHKLRIELFAALRQRQLPLAILEALQNWLGTRQPLKLNNAPPALLQKLLNQYYVLLCENLGPVRADNILARGVAQVQHQHPELDPFIDRLL</sequence>
<dbReference type="EMBL" id="JACHHW010000003">
    <property type="protein sequence ID" value="MBB5187031.1"/>
    <property type="molecule type" value="Genomic_DNA"/>
</dbReference>
<comment type="caution">
    <text evidence="1">The sequence shown here is derived from an EMBL/GenBank/DDBJ whole genome shotgun (WGS) entry which is preliminary data.</text>
</comment>
<keyword evidence="2" id="KW-1185">Reference proteome</keyword>
<evidence type="ECO:0000313" key="2">
    <source>
        <dbReference type="Proteomes" id="UP000536640"/>
    </source>
</evidence>
<dbReference type="AlphaFoldDB" id="A0A840R3Q6"/>